<dbReference type="SUPFAM" id="SSF48452">
    <property type="entry name" value="TPR-like"/>
    <property type="match status" value="1"/>
</dbReference>
<dbReference type="AlphaFoldDB" id="A0A2A5WST3"/>
<keyword evidence="1" id="KW-0802">TPR repeat</keyword>
<feature type="chain" id="PRO_5013150838" evidence="2">
    <location>
        <begin position="24"/>
        <end position="254"/>
    </location>
</feature>
<dbReference type="InterPro" id="IPR011990">
    <property type="entry name" value="TPR-like_helical_dom_sf"/>
</dbReference>
<feature type="repeat" description="TPR" evidence="1">
    <location>
        <begin position="35"/>
        <end position="68"/>
    </location>
</feature>
<evidence type="ECO:0000256" key="2">
    <source>
        <dbReference type="SAM" id="SignalP"/>
    </source>
</evidence>
<dbReference type="NCBIfam" id="TIGR02521">
    <property type="entry name" value="type_IV_pilW"/>
    <property type="match status" value="1"/>
</dbReference>
<keyword evidence="2" id="KW-0732">Signal</keyword>
<dbReference type="PROSITE" id="PS50005">
    <property type="entry name" value="TPR"/>
    <property type="match status" value="1"/>
</dbReference>
<evidence type="ECO:0000313" key="3">
    <source>
        <dbReference type="EMBL" id="PDH39196.1"/>
    </source>
</evidence>
<dbReference type="InterPro" id="IPR019734">
    <property type="entry name" value="TPR_rpt"/>
</dbReference>
<proteinExistence type="predicted"/>
<dbReference type="SMART" id="SM00028">
    <property type="entry name" value="TPR"/>
    <property type="match status" value="3"/>
</dbReference>
<reference evidence="3 4" key="1">
    <citation type="submission" date="2017-08" db="EMBL/GenBank/DDBJ databases">
        <title>Fine stratification of microbial communities through a metagenomic profile of the photic zone.</title>
        <authorList>
            <person name="Haro-Moreno J.M."/>
            <person name="Lopez-Perez M."/>
            <person name="De La Torre J."/>
            <person name="Picazo A."/>
            <person name="Camacho A."/>
            <person name="Rodriguez-Valera F."/>
        </authorList>
    </citation>
    <scope>NUCLEOTIDE SEQUENCE [LARGE SCALE GENOMIC DNA]</scope>
    <source>
        <strain evidence="3">MED-G24</strain>
    </source>
</reference>
<sequence>MTRYRFKPATTMLLLALAISACTTEQVPVDNDELIDKLVTLGIGYIRNGQLSRTMEHLDRAHEIAPSSAQVHNTLGLAFQVEQDAVTAEQYFEKALRYSNGDTRIRNNYAAFLFGEERYREAIEKLQFAAENQFYEGRAIVFENLGVSHLKIGELTIAEESFLKRLALKSALVRSLLELAEIRTDQQNCVVARDLYQRYHTVGEHSAQSLWICVRPARVFEEEDEEARCGLMFCNVFPAALASQEYADSLSSSG</sequence>
<dbReference type="Proteomes" id="UP000219327">
    <property type="component" value="Unassembled WGS sequence"/>
</dbReference>
<dbReference type="InterPro" id="IPR013360">
    <property type="entry name" value="Pilus_4_PilW"/>
</dbReference>
<name>A0A2A5WST3_9GAMM</name>
<organism evidence="3 4">
    <name type="scientific">OM182 bacterium MED-G24</name>
    <dbReference type="NCBI Taxonomy" id="1986255"/>
    <lineage>
        <taxon>Bacteria</taxon>
        <taxon>Pseudomonadati</taxon>
        <taxon>Pseudomonadota</taxon>
        <taxon>Gammaproteobacteria</taxon>
        <taxon>OMG group</taxon>
        <taxon>OM182 clade</taxon>
    </lineage>
</organism>
<protein>
    <submittedName>
        <fullName evidence="3">Type IV pilus biogenesis/stability protein PilW</fullName>
    </submittedName>
</protein>
<accession>A0A2A5WST3</accession>
<evidence type="ECO:0000256" key="1">
    <source>
        <dbReference type="PROSITE-ProRule" id="PRU00339"/>
    </source>
</evidence>
<evidence type="ECO:0000313" key="4">
    <source>
        <dbReference type="Proteomes" id="UP000219327"/>
    </source>
</evidence>
<dbReference type="PROSITE" id="PS51257">
    <property type="entry name" value="PROKAR_LIPOPROTEIN"/>
    <property type="match status" value="1"/>
</dbReference>
<comment type="caution">
    <text evidence="3">The sequence shown here is derived from an EMBL/GenBank/DDBJ whole genome shotgun (WGS) entry which is preliminary data.</text>
</comment>
<dbReference type="PANTHER" id="PTHR12558:SF13">
    <property type="entry name" value="CELL DIVISION CYCLE PROTEIN 27 HOMOLOG"/>
    <property type="match status" value="1"/>
</dbReference>
<dbReference type="PANTHER" id="PTHR12558">
    <property type="entry name" value="CELL DIVISION CYCLE 16,23,27"/>
    <property type="match status" value="1"/>
</dbReference>
<feature type="signal peptide" evidence="2">
    <location>
        <begin position="1"/>
        <end position="23"/>
    </location>
</feature>
<dbReference type="Gene3D" id="1.25.40.10">
    <property type="entry name" value="Tetratricopeptide repeat domain"/>
    <property type="match status" value="1"/>
</dbReference>
<gene>
    <name evidence="3" type="ORF">CNE99_06085</name>
</gene>
<dbReference type="EMBL" id="NTKD01000028">
    <property type="protein sequence ID" value="PDH39196.1"/>
    <property type="molecule type" value="Genomic_DNA"/>
</dbReference>